<dbReference type="KEGG" id="cput:CONPUDRAFT_161396"/>
<dbReference type="GO" id="GO:0009267">
    <property type="term" value="P:cellular response to starvation"/>
    <property type="evidence" value="ECO:0007669"/>
    <property type="project" value="TreeGrafter"/>
</dbReference>
<feature type="region of interest" description="Disordered" evidence="1">
    <location>
        <begin position="266"/>
        <end position="295"/>
    </location>
</feature>
<accession>A0A5M3N5N9</accession>
<dbReference type="GO" id="GO:0030674">
    <property type="term" value="F:protein-macromolecule adaptor activity"/>
    <property type="evidence" value="ECO:0007669"/>
    <property type="project" value="TreeGrafter"/>
</dbReference>
<keyword evidence="3" id="KW-1185">Reference proteome</keyword>
<proteinExistence type="predicted"/>
<evidence type="ECO:0000313" key="3">
    <source>
        <dbReference type="Proteomes" id="UP000053558"/>
    </source>
</evidence>
<comment type="caution">
    <text evidence="2">The sequence shown here is derived from an EMBL/GenBank/DDBJ whole genome shotgun (WGS) entry which is preliminary data.</text>
</comment>
<dbReference type="Proteomes" id="UP000053558">
    <property type="component" value="Unassembled WGS sequence"/>
</dbReference>
<dbReference type="GO" id="GO:0031929">
    <property type="term" value="P:TOR signaling"/>
    <property type="evidence" value="ECO:0007669"/>
    <property type="project" value="InterPro"/>
</dbReference>
<feature type="region of interest" description="Disordered" evidence="1">
    <location>
        <begin position="132"/>
        <end position="165"/>
    </location>
</feature>
<dbReference type="GeneID" id="19204529"/>
<dbReference type="GO" id="GO:0071230">
    <property type="term" value="P:cellular response to amino acid stimulus"/>
    <property type="evidence" value="ECO:0007669"/>
    <property type="project" value="TreeGrafter"/>
</dbReference>
<dbReference type="GO" id="GO:0031931">
    <property type="term" value="C:TORC1 complex"/>
    <property type="evidence" value="ECO:0007669"/>
    <property type="project" value="InterPro"/>
</dbReference>
<feature type="compositionally biased region" description="Polar residues" evidence="1">
    <location>
        <begin position="39"/>
        <end position="73"/>
    </location>
</feature>
<dbReference type="InterPro" id="IPR004083">
    <property type="entry name" value="Raptor"/>
</dbReference>
<reference evidence="3" key="1">
    <citation type="journal article" date="2012" name="Science">
        <title>The Paleozoic origin of enzymatic lignin decomposition reconstructed from 31 fungal genomes.</title>
        <authorList>
            <person name="Floudas D."/>
            <person name="Binder M."/>
            <person name="Riley R."/>
            <person name="Barry K."/>
            <person name="Blanchette R.A."/>
            <person name="Henrissat B."/>
            <person name="Martinez A.T."/>
            <person name="Otillar R."/>
            <person name="Spatafora J.W."/>
            <person name="Yadav J.S."/>
            <person name="Aerts A."/>
            <person name="Benoit I."/>
            <person name="Boyd A."/>
            <person name="Carlson A."/>
            <person name="Copeland A."/>
            <person name="Coutinho P.M."/>
            <person name="de Vries R.P."/>
            <person name="Ferreira P."/>
            <person name="Findley K."/>
            <person name="Foster B."/>
            <person name="Gaskell J."/>
            <person name="Glotzer D."/>
            <person name="Gorecki P."/>
            <person name="Heitman J."/>
            <person name="Hesse C."/>
            <person name="Hori C."/>
            <person name="Igarashi K."/>
            <person name="Jurgens J.A."/>
            <person name="Kallen N."/>
            <person name="Kersten P."/>
            <person name="Kohler A."/>
            <person name="Kuees U."/>
            <person name="Kumar T.K.A."/>
            <person name="Kuo A."/>
            <person name="LaButti K."/>
            <person name="Larrondo L.F."/>
            <person name="Lindquist E."/>
            <person name="Ling A."/>
            <person name="Lombard V."/>
            <person name="Lucas S."/>
            <person name="Lundell T."/>
            <person name="Martin R."/>
            <person name="McLaughlin D.J."/>
            <person name="Morgenstern I."/>
            <person name="Morin E."/>
            <person name="Murat C."/>
            <person name="Nagy L.G."/>
            <person name="Nolan M."/>
            <person name="Ohm R.A."/>
            <person name="Patyshakuliyeva A."/>
            <person name="Rokas A."/>
            <person name="Ruiz-Duenas F.J."/>
            <person name="Sabat G."/>
            <person name="Salamov A."/>
            <person name="Samejima M."/>
            <person name="Schmutz J."/>
            <person name="Slot J.C."/>
            <person name="St John F."/>
            <person name="Stenlid J."/>
            <person name="Sun H."/>
            <person name="Sun S."/>
            <person name="Syed K."/>
            <person name="Tsang A."/>
            <person name="Wiebenga A."/>
            <person name="Young D."/>
            <person name="Pisabarro A."/>
            <person name="Eastwood D.C."/>
            <person name="Martin F."/>
            <person name="Cullen D."/>
            <person name="Grigoriev I.V."/>
            <person name="Hibbett D.S."/>
        </authorList>
    </citation>
    <scope>NUCLEOTIDE SEQUENCE [LARGE SCALE GENOMIC DNA]</scope>
    <source>
        <strain evidence="3">RWD-64-598 SS2</strain>
    </source>
</reference>
<dbReference type="GO" id="GO:0010506">
    <property type="term" value="P:regulation of autophagy"/>
    <property type="evidence" value="ECO:0007669"/>
    <property type="project" value="TreeGrafter"/>
</dbReference>
<dbReference type="PANTHER" id="PTHR12848">
    <property type="entry name" value="REGULATORY-ASSOCIATED PROTEIN OF MTOR"/>
    <property type="match status" value="1"/>
</dbReference>
<dbReference type="OrthoDB" id="10262360at2759"/>
<dbReference type="GO" id="GO:0030307">
    <property type="term" value="P:positive regulation of cell growth"/>
    <property type="evidence" value="ECO:0007669"/>
    <property type="project" value="TreeGrafter"/>
</dbReference>
<protein>
    <submittedName>
        <fullName evidence="2">Uncharacterized protein</fullName>
    </submittedName>
</protein>
<evidence type="ECO:0000256" key="1">
    <source>
        <dbReference type="SAM" id="MobiDB-lite"/>
    </source>
</evidence>
<evidence type="ECO:0000313" key="2">
    <source>
        <dbReference type="EMBL" id="EIW86719.1"/>
    </source>
</evidence>
<feature type="compositionally biased region" description="Low complexity" evidence="1">
    <location>
        <begin position="136"/>
        <end position="159"/>
    </location>
</feature>
<sequence>MQNGRHSQGPPFIDTGYRPRHDSDVGSDGTMTERRWGSASLSDPSSTRTNNGRAHTSTVPADSARSNSDDTLPNTGPIIPYWSAKHHLTCGNTSFRPSYVSKLFPLHGSAPDKLKTANAALVLCLNIDVDPPDVIKTTPPSKPSAPTSSTNSKASPSKSQTHPQPLLRGSQALLHDPLQTGQGRHCLLLLQRPRRTQVFTAVTDTIARTTFPPDIFTRLAHHEELPLHPAHAPRPPVYNTHQFWAAWDLAVDTCLRQLPNLLEKNTVLIPPNPNPGQTRPRKGQQQAQEPVQTVAPEKQHQYVLSRFVTDQLTACEVWISDGLDGVNSDAAAAARFVFLRCLQRWIPQGVVQTNHGAG</sequence>
<dbReference type="AlphaFoldDB" id="A0A5M3N5N9"/>
<dbReference type="RefSeq" id="XP_007763440.1">
    <property type="nucleotide sequence ID" value="XM_007765250.1"/>
</dbReference>
<dbReference type="PANTHER" id="PTHR12848:SF16">
    <property type="entry name" value="REGULATORY-ASSOCIATED PROTEIN OF MTOR"/>
    <property type="match status" value="1"/>
</dbReference>
<dbReference type="EMBL" id="JH711573">
    <property type="protein sequence ID" value="EIW86719.1"/>
    <property type="molecule type" value="Genomic_DNA"/>
</dbReference>
<name>A0A5M3N5N9_CONPW</name>
<organism evidence="2 3">
    <name type="scientific">Coniophora puteana (strain RWD-64-598)</name>
    <name type="common">Brown rot fungus</name>
    <dbReference type="NCBI Taxonomy" id="741705"/>
    <lineage>
        <taxon>Eukaryota</taxon>
        <taxon>Fungi</taxon>
        <taxon>Dikarya</taxon>
        <taxon>Basidiomycota</taxon>
        <taxon>Agaricomycotina</taxon>
        <taxon>Agaricomycetes</taxon>
        <taxon>Agaricomycetidae</taxon>
        <taxon>Boletales</taxon>
        <taxon>Coniophorineae</taxon>
        <taxon>Coniophoraceae</taxon>
        <taxon>Coniophora</taxon>
    </lineage>
</organism>
<dbReference type="GO" id="GO:0005737">
    <property type="term" value="C:cytoplasm"/>
    <property type="evidence" value="ECO:0007669"/>
    <property type="project" value="TreeGrafter"/>
</dbReference>
<feature type="region of interest" description="Disordered" evidence="1">
    <location>
        <begin position="1"/>
        <end position="73"/>
    </location>
</feature>
<gene>
    <name evidence="2" type="ORF">CONPUDRAFT_161396</name>
</gene>